<evidence type="ECO:0000313" key="3">
    <source>
        <dbReference type="EMBL" id="GAM43774.1"/>
    </source>
</evidence>
<dbReference type="PROSITE" id="PS50033">
    <property type="entry name" value="UBX"/>
    <property type="match status" value="1"/>
</dbReference>
<feature type="compositionally biased region" description="Basic and acidic residues" evidence="1">
    <location>
        <begin position="190"/>
        <end position="222"/>
    </location>
</feature>
<sequence length="480" mass="52716">MFYQGGLQSGIATAMREAKPVVCFVRDDQEESTTWEDEYFDNEELRQLLSNNSVALRLVAGTQEAGFLTSICPIQTFPAVIVIRNGMLQEYLVAGTAKDAFQTRLRTAIATSTAPVELSLPVTSSDTTHAVEPQAPSLAVIQEPAQPQAPVVPTTPQPQPQSQPQEESVRIPPVPQTPTSQPPQSTAEISSRESIRAGKRPETHETRETPEQQKALQEEKQRRALQTKLQREQREQKEERERIRNQIRKDQEARKQRAAEEKANSSAANSSGGARAKKQPLQYRLQIRLFDGSSVRNSFPPSATIRKDVRPWLESQRSDGAEPYNLKHILTPLPNRTISVAEEERTLEELEMGPTASLVMVPVPSYIEAYAPTGVVNSLPGRVVSSGYGLVSGVVGGVAGMVGGFLGYGSASNRANATTSNSNNQQTAAPTTASTTRTRSSGGINIRTIHDQRNERDQNEFYNGNALNFEPRQGDDSKDK</sequence>
<dbReference type="Gene3D" id="3.10.20.90">
    <property type="entry name" value="Phosphatidylinositol 3-kinase Catalytic Subunit, Chain A, domain 1"/>
    <property type="match status" value="1"/>
</dbReference>
<protein>
    <recommendedName>
        <fullName evidence="2">UBX domain-containing protein</fullName>
    </recommendedName>
</protein>
<dbReference type="SMART" id="SM00166">
    <property type="entry name" value="UBX"/>
    <property type="match status" value="1"/>
</dbReference>
<dbReference type="Pfam" id="PF23187">
    <property type="entry name" value="UBX7_N"/>
    <property type="match status" value="1"/>
</dbReference>
<dbReference type="PANTHER" id="PTHR46424:SF1">
    <property type="entry name" value="UBX DOMAIN-CONTAINING PROTEIN 4"/>
    <property type="match status" value="1"/>
</dbReference>
<dbReference type="Pfam" id="PF00789">
    <property type="entry name" value="UBX"/>
    <property type="match status" value="1"/>
</dbReference>
<dbReference type="SUPFAM" id="SSF54236">
    <property type="entry name" value="Ubiquitin-like"/>
    <property type="match status" value="1"/>
</dbReference>
<organism evidence="3 4">
    <name type="scientific">Talaromyces pinophilus</name>
    <name type="common">Penicillium pinophilum</name>
    <dbReference type="NCBI Taxonomy" id="128442"/>
    <lineage>
        <taxon>Eukaryota</taxon>
        <taxon>Fungi</taxon>
        <taxon>Dikarya</taxon>
        <taxon>Ascomycota</taxon>
        <taxon>Pezizomycotina</taxon>
        <taxon>Eurotiomycetes</taxon>
        <taxon>Eurotiomycetidae</taxon>
        <taxon>Eurotiales</taxon>
        <taxon>Trichocomaceae</taxon>
        <taxon>Talaromyces</taxon>
        <taxon>Talaromyces sect. Talaromyces</taxon>
    </lineage>
</organism>
<dbReference type="InterPro" id="IPR029071">
    <property type="entry name" value="Ubiquitin-like_domsf"/>
</dbReference>
<feature type="domain" description="UBX" evidence="2">
    <location>
        <begin position="284"/>
        <end position="360"/>
    </location>
</feature>
<dbReference type="Proteomes" id="UP000053095">
    <property type="component" value="Unassembled WGS sequence"/>
</dbReference>
<dbReference type="GO" id="GO:0036503">
    <property type="term" value="P:ERAD pathway"/>
    <property type="evidence" value="ECO:0007669"/>
    <property type="project" value="TreeGrafter"/>
</dbReference>
<feature type="compositionally biased region" description="Low complexity" evidence="1">
    <location>
        <begin position="415"/>
        <end position="441"/>
    </location>
</feature>
<reference evidence="4" key="1">
    <citation type="journal article" date="2015" name="Genome Announc.">
        <title>Draft genome sequence of Talaromyces cellulolyticus strain Y-94, a source of lignocellulosic biomass-degrading enzymes.</title>
        <authorList>
            <person name="Fujii T."/>
            <person name="Koike H."/>
            <person name="Sawayama S."/>
            <person name="Yano S."/>
            <person name="Inoue H."/>
        </authorList>
    </citation>
    <scope>NUCLEOTIDE SEQUENCE [LARGE SCALE GENOMIC DNA]</scope>
    <source>
        <strain evidence="4">Y-94</strain>
    </source>
</reference>
<keyword evidence="4" id="KW-1185">Reference proteome</keyword>
<dbReference type="PANTHER" id="PTHR46424">
    <property type="entry name" value="UBX DOMAIN-CONTAINING PROTEIN 4"/>
    <property type="match status" value="1"/>
</dbReference>
<feature type="region of interest" description="Disordered" evidence="1">
    <location>
        <begin position="145"/>
        <end position="280"/>
    </location>
</feature>
<proteinExistence type="predicted"/>
<feature type="compositionally biased region" description="Basic and acidic residues" evidence="1">
    <location>
        <begin position="229"/>
        <end position="263"/>
    </location>
</feature>
<dbReference type="GO" id="GO:0005783">
    <property type="term" value="C:endoplasmic reticulum"/>
    <property type="evidence" value="ECO:0007669"/>
    <property type="project" value="TreeGrafter"/>
</dbReference>
<feature type="region of interest" description="Disordered" evidence="1">
    <location>
        <begin position="415"/>
        <end position="444"/>
    </location>
</feature>
<evidence type="ECO:0000313" key="4">
    <source>
        <dbReference type="Proteomes" id="UP000053095"/>
    </source>
</evidence>
<dbReference type="EMBL" id="DF933856">
    <property type="protein sequence ID" value="GAM43774.1"/>
    <property type="molecule type" value="Genomic_DNA"/>
</dbReference>
<evidence type="ECO:0000256" key="1">
    <source>
        <dbReference type="SAM" id="MobiDB-lite"/>
    </source>
</evidence>
<dbReference type="InterPro" id="IPR001012">
    <property type="entry name" value="UBX_dom"/>
</dbReference>
<accession>A0A6V8HP26</accession>
<name>A0A6V8HP26_TALPI</name>
<dbReference type="AlphaFoldDB" id="A0A6V8HP26"/>
<comment type="caution">
    <text evidence="3">The sequence shown here is derived from an EMBL/GenBank/DDBJ whole genome shotgun (WGS) entry which is preliminary data.</text>
</comment>
<gene>
    <name evidence="3" type="ORF">TCE0_060f18859</name>
</gene>
<evidence type="ECO:0000259" key="2">
    <source>
        <dbReference type="PROSITE" id="PS50033"/>
    </source>
</evidence>
<feature type="compositionally biased region" description="Low complexity" evidence="1">
    <location>
        <begin position="264"/>
        <end position="274"/>
    </location>
</feature>
<feature type="compositionally biased region" description="Low complexity" evidence="1">
    <location>
        <begin position="177"/>
        <end position="186"/>
    </location>
</feature>